<evidence type="ECO:0000313" key="3">
    <source>
        <dbReference type="Proteomes" id="UP000314294"/>
    </source>
</evidence>
<evidence type="ECO:0000256" key="1">
    <source>
        <dbReference type="SAM" id="MobiDB-lite"/>
    </source>
</evidence>
<dbReference type="Proteomes" id="UP000314294">
    <property type="component" value="Unassembled WGS sequence"/>
</dbReference>
<feature type="compositionally biased region" description="Basic and acidic residues" evidence="1">
    <location>
        <begin position="66"/>
        <end position="76"/>
    </location>
</feature>
<sequence length="193" mass="21820">MRDSVSSRRPSSSLCLPLILSHGPSANGRAASLWSRSWSKSITGNRSKHSGELQSDGHSSTSASESRGRRYLQDKTRRVRRKRRRRRRTSTTVALWDIKSPSAAEDVTITLVHLDDYSVSLEFIVLVHLSLEEHAAQRRLPRPGRHVDELPEAFGAVDHQQDVAENLTWSRNTQRPFDGLEASTWSGSHRPYN</sequence>
<feature type="compositionally biased region" description="Basic residues" evidence="1">
    <location>
        <begin position="77"/>
        <end position="86"/>
    </location>
</feature>
<evidence type="ECO:0000313" key="2">
    <source>
        <dbReference type="EMBL" id="TNN57803.1"/>
    </source>
</evidence>
<feature type="region of interest" description="Disordered" evidence="1">
    <location>
        <begin position="45"/>
        <end position="86"/>
    </location>
</feature>
<name>A0A4Z2GYF7_9TELE</name>
<keyword evidence="3" id="KW-1185">Reference proteome</keyword>
<comment type="caution">
    <text evidence="2">The sequence shown here is derived from an EMBL/GenBank/DDBJ whole genome shotgun (WGS) entry which is preliminary data.</text>
</comment>
<accession>A0A4Z2GYF7</accession>
<gene>
    <name evidence="2" type="ORF">EYF80_031987</name>
</gene>
<reference evidence="2 3" key="1">
    <citation type="submission" date="2019-03" db="EMBL/GenBank/DDBJ databases">
        <title>First draft genome of Liparis tanakae, snailfish: a comprehensive survey of snailfish specific genes.</title>
        <authorList>
            <person name="Kim W."/>
            <person name="Song I."/>
            <person name="Jeong J.-H."/>
            <person name="Kim D."/>
            <person name="Kim S."/>
            <person name="Ryu S."/>
            <person name="Song J.Y."/>
            <person name="Lee S.K."/>
        </authorList>
    </citation>
    <scope>NUCLEOTIDE SEQUENCE [LARGE SCALE GENOMIC DNA]</scope>
    <source>
        <tissue evidence="2">Muscle</tissue>
    </source>
</reference>
<dbReference type="AlphaFoldDB" id="A0A4Z2GYF7"/>
<dbReference type="EMBL" id="SRLO01000396">
    <property type="protein sequence ID" value="TNN57803.1"/>
    <property type="molecule type" value="Genomic_DNA"/>
</dbReference>
<protein>
    <submittedName>
        <fullName evidence="2">Uncharacterized protein</fullName>
    </submittedName>
</protein>
<organism evidence="2 3">
    <name type="scientific">Liparis tanakae</name>
    <name type="common">Tanaka's snailfish</name>
    <dbReference type="NCBI Taxonomy" id="230148"/>
    <lineage>
        <taxon>Eukaryota</taxon>
        <taxon>Metazoa</taxon>
        <taxon>Chordata</taxon>
        <taxon>Craniata</taxon>
        <taxon>Vertebrata</taxon>
        <taxon>Euteleostomi</taxon>
        <taxon>Actinopterygii</taxon>
        <taxon>Neopterygii</taxon>
        <taxon>Teleostei</taxon>
        <taxon>Neoteleostei</taxon>
        <taxon>Acanthomorphata</taxon>
        <taxon>Eupercaria</taxon>
        <taxon>Perciformes</taxon>
        <taxon>Cottioidei</taxon>
        <taxon>Cottales</taxon>
        <taxon>Liparidae</taxon>
        <taxon>Liparis</taxon>
    </lineage>
</organism>
<proteinExistence type="predicted"/>
<feature type="compositionally biased region" description="Polar residues" evidence="1">
    <location>
        <begin position="52"/>
        <end position="65"/>
    </location>
</feature>